<feature type="compositionally biased region" description="Polar residues" evidence="1">
    <location>
        <begin position="17"/>
        <end position="26"/>
    </location>
</feature>
<gene>
    <name evidence="2" type="ORF">NEZAVI_LOCUS11045</name>
</gene>
<organism evidence="2 3">
    <name type="scientific">Nezara viridula</name>
    <name type="common">Southern green stink bug</name>
    <name type="synonym">Cimex viridulus</name>
    <dbReference type="NCBI Taxonomy" id="85310"/>
    <lineage>
        <taxon>Eukaryota</taxon>
        <taxon>Metazoa</taxon>
        <taxon>Ecdysozoa</taxon>
        <taxon>Arthropoda</taxon>
        <taxon>Hexapoda</taxon>
        <taxon>Insecta</taxon>
        <taxon>Pterygota</taxon>
        <taxon>Neoptera</taxon>
        <taxon>Paraneoptera</taxon>
        <taxon>Hemiptera</taxon>
        <taxon>Heteroptera</taxon>
        <taxon>Panheteroptera</taxon>
        <taxon>Pentatomomorpha</taxon>
        <taxon>Pentatomoidea</taxon>
        <taxon>Pentatomidae</taxon>
        <taxon>Pentatominae</taxon>
        <taxon>Nezara</taxon>
    </lineage>
</organism>
<proteinExistence type="predicted"/>
<evidence type="ECO:0000256" key="1">
    <source>
        <dbReference type="SAM" id="MobiDB-lite"/>
    </source>
</evidence>
<dbReference type="Proteomes" id="UP001152798">
    <property type="component" value="Chromosome 5"/>
</dbReference>
<evidence type="ECO:0000313" key="2">
    <source>
        <dbReference type="EMBL" id="CAH1402168.1"/>
    </source>
</evidence>
<protein>
    <submittedName>
        <fullName evidence="2">Uncharacterized protein</fullName>
    </submittedName>
</protein>
<dbReference type="EMBL" id="OV725081">
    <property type="protein sequence ID" value="CAH1402168.1"/>
    <property type="molecule type" value="Genomic_DNA"/>
</dbReference>
<sequence>MEAMEPTKNAREKRGIPNSTKNNKRNLLSLQLAEMEENFKKNNTTLFHKAFEGRMKGFRPRGLALRRRDSTLALTDEKNCVILANYFEKLLNCE</sequence>
<dbReference type="OrthoDB" id="6622538at2759"/>
<dbReference type="AlphaFoldDB" id="A0A9P0HHL6"/>
<feature type="region of interest" description="Disordered" evidence="1">
    <location>
        <begin position="1"/>
        <end position="26"/>
    </location>
</feature>
<reference evidence="2" key="1">
    <citation type="submission" date="2022-01" db="EMBL/GenBank/DDBJ databases">
        <authorList>
            <person name="King R."/>
        </authorList>
    </citation>
    <scope>NUCLEOTIDE SEQUENCE</scope>
</reference>
<keyword evidence="3" id="KW-1185">Reference proteome</keyword>
<accession>A0A9P0HHL6</accession>
<evidence type="ECO:0000313" key="3">
    <source>
        <dbReference type="Proteomes" id="UP001152798"/>
    </source>
</evidence>
<name>A0A9P0HHL6_NEZVI</name>